<dbReference type="Pfam" id="PF19305">
    <property type="entry name" value="MmgE_PrpD_C"/>
    <property type="match status" value="1"/>
</dbReference>
<dbReference type="Gene3D" id="3.30.1330.120">
    <property type="entry name" value="2-methylcitrate dehydratase PrpD"/>
    <property type="match status" value="1"/>
</dbReference>
<feature type="domain" description="MmgE/PrpD N-terminal" evidence="2">
    <location>
        <begin position="8"/>
        <end position="254"/>
    </location>
</feature>
<dbReference type="Pfam" id="PF03972">
    <property type="entry name" value="MmgE_PrpD_N"/>
    <property type="match status" value="1"/>
</dbReference>
<dbReference type="InterPro" id="IPR045336">
    <property type="entry name" value="MmgE_PrpD_N"/>
</dbReference>
<feature type="domain" description="MmgE/PrpD C-terminal" evidence="3">
    <location>
        <begin position="282"/>
        <end position="456"/>
    </location>
</feature>
<dbReference type="RefSeq" id="WP_189880227.1">
    <property type="nucleotide sequence ID" value="NZ_BMWA01000039.1"/>
</dbReference>
<dbReference type="InterPro" id="IPR036148">
    <property type="entry name" value="MmgE/PrpD_sf"/>
</dbReference>
<comment type="similarity">
    <text evidence="1">Belongs to the PrpD family.</text>
</comment>
<dbReference type="Gene3D" id="1.10.4100.10">
    <property type="entry name" value="2-methylcitrate dehydratase PrpD"/>
    <property type="match status" value="1"/>
</dbReference>
<accession>A0ABW2EFL9</accession>
<dbReference type="InterPro" id="IPR045337">
    <property type="entry name" value="MmgE_PrpD_C"/>
</dbReference>
<dbReference type="PANTHER" id="PTHR16943:SF8">
    <property type="entry name" value="2-METHYLCITRATE DEHYDRATASE"/>
    <property type="match status" value="1"/>
</dbReference>
<reference evidence="5" key="1">
    <citation type="journal article" date="2019" name="Int. J. Syst. Evol. Microbiol.">
        <title>The Global Catalogue of Microorganisms (GCM) 10K type strain sequencing project: providing services to taxonomists for standard genome sequencing and annotation.</title>
        <authorList>
            <consortium name="The Broad Institute Genomics Platform"/>
            <consortium name="The Broad Institute Genome Sequencing Center for Infectious Disease"/>
            <person name="Wu L."/>
            <person name="Ma J."/>
        </authorList>
    </citation>
    <scope>NUCLEOTIDE SEQUENCE [LARGE SCALE GENOMIC DNA]</scope>
    <source>
        <strain evidence="5">JCM 4855</strain>
    </source>
</reference>
<evidence type="ECO:0000259" key="3">
    <source>
        <dbReference type="Pfam" id="PF19305"/>
    </source>
</evidence>
<dbReference type="PANTHER" id="PTHR16943">
    <property type="entry name" value="2-METHYLCITRATE DEHYDRATASE-RELATED"/>
    <property type="match status" value="1"/>
</dbReference>
<keyword evidence="5" id="KW-1185">Reference proteome</keyword>
<proteinExistence type="inferred from homology"/>
<dbReference type="InterPro" id="IPR005656">
    <property type="entry name" value="MmgE_PrpD"/>
</dbReference>
<dbReference type="EMBL" id="JBHSYM010000086">
    <property type="protein sequence ID" value="MFC7017025.1"/>
    <property type="molecule type" value="Genomic_DNA"/>
</dbReference>
<dbReference type="InterPro" id="IPR042183">
    <property type="entry name" value="MmgE/PrpD_sf_1"/>
</dbReference>
<organism evidence="4 5">
    <name type="scientific">Streptomyces viridiviolaceus</name>
    <dbReference type="NCBI Taxonomy" id="68282"/>
    <lineage>
        <taxon>Bacteria</taxon>
        <taxon>Bacillati</taxon>
        <taxon>Actinomycetota</taxon>
        <taxon>Actinomycetes</taxon>
        <taxon>Kitasatosporales</taxon>
        <taxon>Streptomycetaceae</taxon>
        <taxon>Streptomyces</taxon>
    </lineage>
</organism>
<name>A0ABW2EFL9_9ACTN</name>
<dbReference type="InterPro" id="IPR042188">
    <property type="entry name" value="MmgE/PrpD_sf_2"/>
</dbReference>
<protein>
    <submittedName>
        <fullName evidence="4">MmgE/PrpD family protein</fullName>
    </submittedName>
</protein>
<evidence type="ECO:0000256" key="1">
    <source>
        <dbReference type="ARBA" id="ARBA00006174"/>
    </source>
</evidence>
<dbReference type="Proteomes" id="UP001596409">
    <property type="component" value="Unassembled WGS sequence"/>
</dbReference>
<evidence type="ECO:0000313" key="4">
    <source>
        <dbReference type="EMBL" id="MFC7017025.1"/>
    </source>
</evidence>
<gene>
    <name evidence="4" type="ORF">ACFQMH_36150</name>
</gene>
<comment type="caution">
    <text evidence="4">The sequence shown here is derived from an EMBL/GenBank/DDBJ whole genome shotgun (WGS) entry which is preliminary data.</text>
</comment>
<evidence type="ECO:0000259" key="2">
    <source>
        <dbReference type="Pfam" id="PF03972"/>
    </source>
</evidence>
<sequence length="476" mass="51263">MTEKTLVEQLAGFTLDSEFDQLPPDVVDECKRIVLDSIGCALGAINEPKGRIGIEYGRMTGGSGGDATIIGTGDRVSVFGAAFANGELINTLDADAVLPPGHVTPYVLPGALAVGESMGASGKELITAVAVAHEMSYRIGKAMDYLRDVKDGKVSPPPVYGYSSTVFGATAAVARVKGLNKSVLSHALGIAGSIAPVNSFRSWSEHAPTSTIKYLMAGALTQAALTAAHMGELGHRGDLRVLDDREYGFPRFIGTRRWEPEVITDGLGSDWRFPAEQSYKPYPHCRILHALLDSLTEIVEANDIKPTEIDGIKAWVEGFVEQPLWVNRRIEHVHDAQFSIAHGLAVGAHRVPPTKAWQDPDLVFGDSVMGLMDRVTYEVHPDYVELISGHAASRPAKIEVSARGRTFVGERRYPKGSKSPEPETTMTTDELVAKFRGHAEGVISASDIDHVVDAVLKLETVDDLGTIMSRLGRSDG</sequence>
<dbReference type="SUPFAM" id="SSF103378">
    <property type="entry name" value="2-methylcitrate dehydratase PrpD"/>
    <property type="match status" value="1"/>
</dbReference>
<evidence type="ECO:0000313" key="5">
    <source>
        <dbReference type="Proteomes" id="UP001596409"/>
    </source>
</evidence>